<keyword evidence="3" id="KW-1185">Reference proteome</keyword>
<accession>A0AAW0CM21</accession>
<organism evidence="2 3">
    <name type="scientific">Paramarasmius palmivorus</name>
    <dbReference type="NCBI Taxonomy" id="297713"/>
    <lineage>
        <taxon>Eukaryota</taxon>
        <taxon>Fungi</taxon>
        <taxon>Dikarya</taxon>
        <taxon>Basidiomycota</taxon>
        <taxon>Agaricomycotina</taxon>
        <taxon>Agaricomycetes</taxon>
        <taxon>Agaricomycetidae</taxon>
        <taxon>Agaricales</taxon>
        <taxon>Marasmiineae</taxon>
        <taxon>Marasmiaceae</taxon>
        <taxon>Paramarasmius</taxon>
    </lineage>
</organism>
<feature type="compositionally biased region" description="Basic and acidic residues" evidence="1">
    <location>
        <begin position="306"/>
        <end position="320"/>
    </location>
</feature>
<protein>
    <submittedName>
        <fullName evidence="2">Uncharacterized protein</fullName>
    </submittedName>
</protein>
<comment type="caution">
    <text evidence="2">The sequence shown here is derived from an EMBL/GenBank/DDBJ whole genome shotgun (WGS) entry which is preliminary data.</text>
</comment>
<gene>
    <name evidence="2" type="ORF">VNI00_010587</name>
</gene>
<reference evidence="2 3" key="1">
    <citation type="submission" date="2024-01" db="EMBL/GenBank/DDBJ databases">
        <title>A draft genome for a cacao thread blight-causing isolate of Paramarasmius palmivorus.</title>
        <authorList>
            <person name="Baruah I.K."/>
            <person name="Bukari Y."/>
            <person name="Amoako-Attah I."/>
            <person name="Meinhardt L.W."/>
            <person name="Bailey B.A."/>
            <person name="Cohen S.P."/>
        </authorList>
    </citation>
    <scope>NUCLEOTIDE SEQUENCE [LARGE SCALE GENOMIC DNA]</scope>
    <source>
        <strain evidence="2 3">GH-12</strain>
    </source>
</reference>
<evidence type="ECO:0000313" key="2">
    <source>
        <dbReference type="EMBL" id="KAK7038703.1"/>
    </source>
</evidence>
<dbReference type="Proteomes" id="UP001383192">
    <property type="component" value="Unassembled WGS sequence"/>
</dbReference>
<feature type="region of interest" description="Disordered" evidence="1">
    <location>
        <begin position="190"/>
        <end position="232"/>
    </location>
</feature>
<feature type="region of interest" description="Disordered" evidence="1">
    <location>
        <begin position="249"/>
        <end position="276"/>
    </location>
</feature>
<dbReference type="AlphaFoldDB" id="A0AAW0CM21"/>
<evidence type="ECO:0000256" key="1">
    <source>
        <dbReference type="SAM" id="MobiDB-lite"/>
    </source>
</evidence>
<name>A0AAW0CM21_9AGAR</name>
<proteinExistence type="predicted"/>
<feature type="region of interest" description="Disordered" evidence="1">
    <location>
        <begin position="1"/>
        <end position="43"/>
    </location>
</feature>
<feature type="region of interest" description="Disordered" evidence="1">
    <location>
        <begin position="306"/>
        <end position="339"/>
    </location>
</feature>
<dbReference type="EMBL" id="JAYKXP010000043">
    <property type="protein sequence ID" value="KAK7038703.1"/>
    <property type="molecule type" value="Genomic_DNA"/>
</dbReference>
<feature type="compositionally biased region" description="Polar residues" evidence="1">
    <location>
        <begin position="1"/>
        <end position="24"/>
    </location>
</feature>
<evidence type="ECO:0000313" key="3">
    <source>
        <dbReference type="Proteomes" id="UP001383192"/>
    </source>
</evidence>
<sequence length="339" mass="37901">MVSTTLRNPSQARPPTTKRPSSDTFPGIHDVLGGKMHSRGPYPMPPRALKNDGHNAVVPHAPKARTWCVDQENVSPHTLAKRADEEQIKLWAQEISSVKTKGDIRVREAGGMGKGGVPMKRPGLVRKVASDILPPSRPVLTTANRANTFPPAISNPFPLQPAPLQRQPSQAPSITPVLVEPLEPGDRSVPQFTNPFDNNKPLDPLPRLKRSDYKPLPKKFLQPKGTKPAEKSSRNPLLWVFRPNPVPAPSRKRVRTAPPTKTRDISPFDTSGMTEEEKVLSRRLLSQENEDYWRAVEQSNVPFRARQREIRHAEPGEKPARPIRPKVSMSSVFSYLHRN</sequence>